<dbReference type="AlphaFoldDB" id="A0A3M2J6Q2"/>
<dbReference type="Proteomes" id="UP000269289">
    <property type="component" value="Unassembled WGS sequence"/>
</dbReference>
<dbReference type="Gene3D" id="3.40.1000.10">
    <property type="entry name" value="Mog1/PsbP, alpha/beta/alpha sandwich"/>
    <property type="match status" value="1"/>
</dbReference>
<gene>
    <name evidence="1" type="ORF">EBM89_11745</name>
</gene>
<proteinExistence type="predicted"/>
<evidence type="ECO:0008006" key="3">
    <source>
        <dbReference type="Google" id="ProtNLM"/>
    </source>
</evidence>
<keyword evidence="2" id="KW-1185">Reference proteome</keyword>
<sequence length="161" mass="16898">MSANPRFSFTLPAGWEPRPASAAPVQGVDLAALYAIADQGFTPNITVALQRVRDLAGLEQIAEQTVQLLARRHPDVTVARRAPLGGERAPGIGQEVRFTADVAGSPVTLTQVQVVLAAGPLDEAGQVVFKSAFTATERQAPSLLPAFQQFVAGLALADEEG</sequence>
<dbReference type="OrthoDB" id="5110812at2"/>
<organism evidence="1 2">
    <name type="scientific">Cellulomonas triticagri</name>
    <dbReference type="NCBI Taxonomy" id="2483352"/>
    <lineage>
        <taxon>Bacteria</taxon>
        <taxon>Bacillati</taxon>
        <taxon>Actinomycetota</taxon>
        <taxon>Actinomycetes</taxon>
        <taxon>Micrococcales</taxon>
        <taxon>Cellulomonadaceae</taxon>
        <taxon>Cellulomonas</taxon>
    </lineage>
</organism>
<evidence type="ECO:0000313" key="1">
    <source>
        <dbReference type="EMBL" id="RMI09099.1"/>
    </source>
</evidence>
<name>A0A3M2J6Q2_9CELL</name>
<evidence type="ECO:0000313" key="2">
    <source>
        <dbReference type="Proteomes" id="UP000269289"/>
    </source>
</evidence>
<comment type="caution">
    <text evidence="1">The sequence shown here is derived from an EMBL/GenBank/DDBJ whole genome shotgun (WGS) entry which is preliminary data.</text>
</comment>
<accession>A0A3M2J6Q2</accession>
<dbReference type="EMBL" id="RFFI01000060">
    <property type="protein sequence ID" value="RMI09099.1"/>
    <property type="molecule type" value="Genomic_DNA"/>
</dbReference>
<protein>
    <recommendedName>
        <fullName evidence="3">DUF1795 domain-containing protein</fullName>
    </recommendedName>
</protein>
<reference evidence="1 2" key="1">
    <citation type="submission" date="2018-10" db="EMBL/GenBank/DDBJ databases">
        <title>Isolation, diversity and antifungal activity of actinobacteria from wheat.</title>
        <authorList>
            <person name="Han C."/>
        </authorList>
    </citation>
    <scope>NUCLEOTIDE SEQUENCE [LARGE SCALE GENOMIC DNA]</scope>
    <source>
        <strain evidence="1 2">NEAU-YY56</strain>
    </source>
</reference>
<dbReference type="RefSeq" id="WP_122149611.1">
    <property type="nucleotide sequence ID" value="NZ_RFFI01000060.1"/>
</dbReference>